<evidence type="ECO:0000313" key="1">
    <source>
        <dbReference type="EMBL" id="OQR86226.1"/>
    </source>
</evidence>
<evidence type="ECO:0000313" key="2">
    <source>
        <dbReference type="Proteomes" id="UP000243579"/>
    </source>
</evidence>
<dbReference type="Proteomes" id="UP000243579">
    <property type="component" value="Unassembled WGS sequence"/>
</dbReference>
<keyword evidence="2" id="KW-1185">Reference proteome</keyword>
<protein>
    <submittedName>
        <fullName evidence="1">Uncharacterized protein</fullName>
    </submittedName>
</protein>
<organism evidence="1 2">
    <name type="scientific">Achlya hypogyna</name>
    <name type="common">Oomycete</name>
    <name type="synonym">Protoachlya hypogyna</name>
    <dbReference type="NCBI Taxonomy" id="1202772"/>
    <lineage>
        <taxon>Eukaryota</taxon>
        <taxon>Sar</taxon>
        <taxon>Stramenopiles</taxon>
        <taxon>Oomycota</taxon>
        <taxon>Saprolegniomycetes</taxon>
        <taxon>Saprolegniales</taxon>
        <taxon>Achlyaceae</taxon>
        <taxon>Achlya</taxon>
    </lineage>
</organism>
<accession>A0A1V9YKN1</accession>
<sequence>MSDNIEALVLKLCERAKDADADADRSYLILGEVEALNKPIQSLLSVDLLHVGILMEWNLRYAANPTDGQFEIANLIAFVRACADEEKAVQHPAPSYFKYTKEAHGVERILRWLMGVVRENATKRRELQVVDGLEYFHEKTLCLLVPLLEWQHVEWATAITDEANDRHLPCIEQHFPASVLEDFLRHFLLAWIDCLDRYGISSEMPH</sequence>
<gene>
    <name evidence="1" type="ORF">ACHHYP_10824</name>
</gene>
<reference evidence="1 2" key="1">
    <citation type="journal article" date="2014" name="Genome Biol. Evol.">
        <title>The secreted proteins of Achlya hypogyna and Thraustotheca clavata identify the ancestral oomycete secretome and reveal gene acquisitions by horizontal gene transfer.</title>
        <authorList>
            <person name="Misner I."/>
            <person name="Blouin N."/>
            <person name="Leonard G."/>
            <person name="Richards T.A."/>
            <person name="Lane C.E."/>
        </authorList>
    </citation>
    <scope>NUCLEOTIDE SEQUENCE [LARGE SCALE GENOMIC DNA]</scope>
    <source>
        <strain evidence="1 2">ATCC 48635</strain>
    </source>
</reference>
<comment type="caution">
    <text evidence="1">The sequence shown here is derived from an EMBL/GenBank/DDBJ whole genome shotgun (WGS) entry which is preliminary data.</text>
</comment>
<dbReference type="EMBL" id="JNBR01001523">
    <property type="protein sequence ID" value="OQR86226.1"/>
    <property type="molecule type" value="Genomic_DNA"/>
</dbReference>
<dbReference type="AlphaFoldDB" id="A0A1V9YKN1"/>
<name>A0A1V9YKN1_ACHHY</name>
<proteinExistence type="predicted"/>
<dbReference type="OrthoDB" id="73548at2759"/>